<dbReference type="InterPro" id="IPR003347">
    <property type="entry name" value="JmjC_dom"/>
</dbReference>
<reference evidence="2 3" key="1">
    <citation type="submission" date="2015-07" db="EMBL/GenBank/DDBJ databases">
        <title>The genome of the fungus Escovopsis weberi, a specialized disease agent of ant agriculture.</title>
        <authorList>
            <person name="de Man T.J."/>
            <person name="Stajich J.E."/>
            <person name="Kubicek C.P."/>
            <person name="Chenthamara K."/>
            <person name="Atanasova L."/>
            <person name="Druzhinina I.S."/>
            <person name="Birnbaum S."/>
            <person name="Barribeau S.M."/>
            <person name="Teiling C."/>
            <person name="Suen G."/>
            <person name="Currie C."/>
            <person name="Gerardo N.M."/>
        </authorList>
    </citation>
    <scope>NUCLEOTIDE SEQUENCE [LARGE SCALE GENOMIC DNA]</scope>
</reference>
<protein>
    <submittedName>
        <fullName evidence="2">Lysine-specific demethylase 4</fullName>
    </submittedName>
</protein>
<keyword evidence="2" id="KW-0489">Methyltransferase</keyword>
<dbReference type="GO" id="GO:0010468">
    <property type="term" value="P:regulation of gene expression"/>
    <property type="evidence" value="ECO:0007669"/>
    <property type="project" value="TreeGrafter"/>
</dbReference>
<dbReference type="GO" id="GO:0032454">
    <property type="term" value="F:histone H3K9 demethylase activity"/>
    <property type="evidence" value="ECO:0007669"/>
    <property type="project" value="TreeGrafter"/>
</dbReference>
<dbReference type="EMBL" id="LGSR01000020">
    <property type="protein sequence ID" value="KOS19129.1"/>
    <property type="molecule type" value="Genomic_DNA"/>
</dbReference>
<dbReference type="STRING" id="150374.A0A0N0RTC8"/>
<evidence type="ECO:0000313" key="2">
    <source>
        <dbReference type="EMBL" id="KOS19129.1"/>
    </source>
</evidence>
<dbReference type="GO" id="GO:0008168">
    <property type="term" value="F:methyltransferase activity"/>
    <property type="evidence" value="ECO:0007669"/>
    <property type="project" value="UniProtKB-KW"/>
</dbReference>
<dbReference type="OrthoDB" id="1678912at2759"/>
<dbReference type="PANTHER" id="PTHR10694:SF7">
    <property type="entry name" value="[HISTONE H3]-TRIMETHYL-L-LYSINE(9) DEMETHYLASE"/>
    <property type="match status" value="1"/>
</dbReference>
<dbReference type="SMART" id="SM00558">
    <property type="entry name" value="JmjC"/>
    <property type="match status" value="1"/>
</dbReference>
<comment type="caution">
    <text evidence="2">The sequence shown here is derived from an EMBL/GenBank/DDBJ whole genome shotgun (WGS) entry which is preliminary data.</text>
</comment>
<dbReference type="PROSITE" id="PS51184">
    <property type="entry name" value="JMJC"/>
    <property type="match status" value="1"/>
</dbReference>
<dbReference type="PANTHER" id="PTHR10694">
    <property type="entry name" value="LYSINE-SPECIFIC DEMETHYLASE"/>
    <property type="match status" value="1"/>
</dbReference>
<dbReference type="GO" id="GO:0051864">
    <property type="term" value="F:histone H3K36 demethylase activity"/>
    <property type="evidence" value="ECO:0007669"/>
    <property type="project" value="TreeGrafter"/>
</dbReference>
<keyword evidence="3" id="KW-1185">Reference proteome</keyword>
<dbReference type="GO" id="GO:0000785">
    <property type="term" value="C:chromatin"/>
    <property type="evidence" value="ECO:0007669"/>
    <property type="project" value="TreeGrafter"/>
</dbReference>
<dbReference type="GO" id="GO:0005634">
    <property type="term" value="C:nucleus"/>
    <property type="evidence" value="ECO:0007669"/>
    <property type="project" value="TreeGrafter"/>
</dbReference>
<keyword evidence="2" id="KW-0808">Transferase</keyword>
<evidence type="ECO:0000313" key="3">
    <source>
        <dbReference type="Proteomes" id="UP000053831"/>
    </source>
</evidence>
<feature type="domain" description="JmjC" evidence="1">
    <location>
        <begin position="252"/>
        <end position="420"/>
    </location>
</feature>
<dbReference type="GO" id="GO:0032259">
    <property type="term" value="P:methylation"/>
    <property type="evidence" value="ECO:0007669"/>
    <property type="project" value="UniProtKB-KW"/>
</dbReference>
<dbReference type="SUPFAM" id="SSF51197">
    <property type="entry name" value="Clavaminate synthase-like"/>
    <property type="match status" value="1"/>
</dbReference>
<dbReference type="Gene3D" id="2.60.120.650">
    <property type="entry name" value="Cupin"/>
    <property type="match status" value="1"/>
</dbReference>
<proteinExistence type="predicted"/>
<dbReference type="Pfam" id="PF02373">
    <property type="entry name" value="JmjC"/>
    <property type="match status" value="1"/>
</dbReference>
<dbReference type="Proteomes" id="UP000053831">
    <property type="component" value="Unassembled WGS sequence"/>
</dbReference>
<accession>A0A0N0RTC8</accession>
<evidence type="ECO:0000259" key="1">
    <source>
        <dbReference type="PROSITE" id="PS51184"/>
    </source>
</evidence>
<name>A0A0N0RTC8_ESCWE</name>
<dbReference type="AlphaFoldDB" id="A0A0N0RTC8"/>
<sequence length="501" mass="56010">MDPDVTAMNVFAMSRHRPDRYELDPVFVNVDDCHDYEPVGISAFTEQVAPNGYQPQQPYPVVDLELESPVIIEDFPPFHLLLLLLLLLLRLLQQRCGGGGGGRAPDLHGAVIAGSPIKYELQALPGGHRLLLFKPTPAQWADFPSIFSMARRLGADAEGCFKMALPLEMRDPLPARAPQRFPAIAYKVRQIRARTFWQVSTVKSDGVFSSSQGAPADYPGTAEDAIKALKTIFTKNKDRRMRNVLYRPDIPAWTPKQRREAGVPSKSPIHPLAGDLLDHTKAIIPGIHTPYVYESAPHFGASFQLHAEDYRLTSLNHLYRGRKIWIVVPSTAVDVAEKALDRKNKCSQFMRHRAEFFFPDRFDKMGIPYRIVDQRPGETIVVLPDAYHQGFSTGYTLAEAKNYADSGWTDESYQPCEPRCKLATAIPGELMRRIGDGEERLNLCAEYEQATASADVVVVSSIDVSPAQSQPPAATSLSKKRQLEVGRDVLEDRVRKSVRVH</sequence>
<gene>
    <name evidence="2" type="ORF">ESCO_000334</name>
</gene>
<organism evidence="2 3">
    <name type="scientific">Escovopsis weberi</name>
    <dbReference type="NCBI Taxonomy" id="150374"/>
    <lineage>
        <taxon>Eukaryota</taxon>
        <taxon>Fungi</taxon>
        <taxon>Dikarya</taxon>
        <taxon>Ascomycota</taxon>
        <taxon>Pezizomycotina</taxon>
        <taxon>Sordariomycetes</taxon>
        <taxon>Hypocreomycetidae</taxon>
        <taxon>Hypocreales</taxon>
        <taxon>Hypocreaceae</taxon>
        <taxon>Escovopsis</taxon>
    </lineage>
</organism>